<proteinExistence type="predicted"/>
<dbReference type="Proteomes" id="UP000053958">
    <property type="component" value="Unassembled WGS sequence"/>
</dbReference>
<gene>
    <name evidence="2" type="ORF">T310_1909</name>
</gene>
<sequence>MAPEDEISASNQPPQSLSSSSSSSSSSSNDNTQPPEASADQPAEDRDKNPPSRLRSLSRQRQRQRQSNKPGPGSRPRKTKGRMENGLPRFSADELCRVGDFENLKLVSSLEQKMGWACIAEILALALFVKEHLFVYLLEIKTNIKEEKKVYVIVTVNEIKGGCVIDLHSCIQFLIASHHIKRDISPRETKYVPKIPETKDPRRWKLALPL</sequence>
<dbReference type="RefSeq" id="XP_013330709.1">
    <property type="nucleotide sequence ID" value="XM_013475255.1"/>
</dbReference>
<keyword evidence="3" id="KW-1185">Reference proteome</keyword>
<feature type="compositionally biased region" description="Low complexity" evidence="1">
    <location>
        <begin position="16"/>
        <end position="28"/>
    </location>
</feature>
<evidence type="ECO:0000256" key="1">
    <source>
        <dbReference type="SAM" id="MobiDB-lite"/>
    </source>
</evidence>
<evidence type="ECO:0000313" key="3">
    <source>
        <dbReference type="Proteomes" id="UP000053958"/>
    </source>
</evidence>
<reference evidence="2 3" key="1">
    <citation type="submission" date="2015-04" db="EMBL/GenBank/DDBJ databases">
        <authorList>
            <person name="Heijne W.H."/>
            <person name="Fedorova N.D."/>
            <person name="Nierman W.C."/>
            <person name="Vollebregt A.W."/>
            <person name="Zhao Z."/>
            <person name="Wu L."/>
            <person name="Kumar M."/>
            <person name="Stam H."/>
            <person name="van den Berg M.A."/>
            <person name="Pel H.J."/>
        </authorList>
    </citation>
    <scope>NUCLEOTIDE SEQUENCE [LARGE SCALE GENOMIC DNA]</scope>
    <source>
        <strain evidence="2 3">CBS 393.64</strain>
    </source>
</reference>
<dbReference type="AlphaFoldDB" id="A0A0F4Z0P1"/>
<dbReference type="GeneID" id="25314260"/>
<name>A0A0F4Z0P1_RASE3</name>
<feature type="compositionally biased region" description="Basic residues" evidence="1">
    <location>
        <begin position="56"/>
        <end position="66"/>
    </location>
</feature>
<protein>
    <submittedName>
        <fullName evidence="2">Uncharacterized protein</fullName>
    </submittedName>
</protein>
<feature type="region of interest" description="Disordered" evidence="1">
    <location>
        <begin position="1"/>
        <end position="86"/>
    </location>
</feature>
<dbReference type="EMBL" id="LASV01000075">
    <property type="protein sequence ID" value="KKA24097.1"/>
    <property type="molecule type" value="Genomic_DNA"/>
</dbReference>
<organism evidence="2 3">
    <name type="scientific">Rasamsonia emersonii (strain ATCC 16479 / CBS 393.64 / IMI 116815)</name>
    <dbReference type="NCBI Taxonomy" id="1408163"/>
    <lineage>
        <taxon>Eukaryota</taxon>
        <taxon>Fungi</taxon>
        <taxon>Dikarya</taxon>
        <taxon>Ascomycota</taxon>
        <taxon>Pezizomycotina</taxon>
        <taxon>Eurotiomycetes</taxon>
        <taxon>Eurotiomycetidae</taxon>
        <taxon>Eurotiales</taxon>
        <taxon>Trichocomaceae</taxon>
        <taxon>Rasamsonia</taxon>
    </lineage>
</organism>
<evidence type="ECO:0000313" key="2">
    <source>
        <dbReference type="EMBL" id="KKA24097.1"/>
    </source>
</evidence>
<comment type="caution">
    <text evidence="2">The sequence shown here is derived from an EMBL/GenBank/DDBJ whole genome shotgun (WGS) entry which is preliminary data.</text>
</comment>
<accession>A0A0F4Z0P1</accession>